<dbReference type="EMBL" id="JBBNAG010000004">
    <property type="protein sequence ID" value="KAK9140016.1"/>
    <property type="molecule type" value="Genomic_DNA"/>
</dbReference>
<feature type="region of interest" description="Disordered" evidence="1">
    <location>
        <begin position="187"/>
        <end position="231"/>
    </location>
</feature>
<dbReference type="AlphaFoldDB" id="A0AAP0JTM1"/>
<gene>
    <name evidence="2" type="ORF">Scep_009697</name>
</gene>
<evidence type="ECO:0000256" key="1">
    <source>
        <dbReference type="SAM" id="MobiDB-lite"/>
    </source>
</evidence>
<feature type="compositionally biased region" description="Acidic residues" evidence="1">
    <location>
        <begin position="73"/>
        <end position="107"/>
    </location>
</feature>
<feature type="compositionally biased region" description="Polar residues" evidence="1">
    <location>
        <begin position="191"/>
        <end position="204"/>
    </location>
</feature>
<keyword evidence="3" id="KW-1185">Reference proteome</keyword>
<organism evidence="2 3">
    <name type="scientific">Stephania cephalantha</name>
    <dbReference type="NCBI Taxonomy" id="152367"/>
    <lineage>
        <taxon>Eukaryota</taxon>
        <taxon>Viridiplantae</taxon>
        <taxon>Streptophyta</taxon>
        <taxon>Embryophyta</taxon>
        <taxon>Tracheophyta</taxon>
        <taxon>Spermatophyta</taxon>
        <taxon>Magnoliopsida</taxon>
        <taxon>Ranunculales</taxon>
        <taxon>Menispermaceae</taxon>
        <taxon>Menispermoideae</taxon>
        <taxon>Cissampelideae</taxon>
        <taxon>Stephania</taxon>
    </lineage>
</organism>
<sequence>MIMVTLPMKNPFHLTLHADAKRAANDVDEGSGAHASNVQWRELSVHKTPMPQAESFSSDSNEEDREQAIHEEDSTEQESEEENASKDGDEEDESDKNEEGESEEQEEEGKKEKEEDEYEDEDEVEDVYEQMVKERGPRAKGLSSKAKASTAGCGCPGSLEGVAPSEGDMASALKMADEVLKHLTVIDASGPSGTPTSGATSPNFQAIRETVVSQGTKERRQQHPNSQPRSSRIEPYFLYAICY</sequence>
<proteinExistence type="predicted"/>
<evidence type="ECO:0000313" key="3">
    <source>
        <dbReference type="Proteomes" id="UP001419268"/>
    </source>
</evidence>
<protein>
    <submittedName>
        <fullName evidence="2">Uncharacterized protein</fullName>
    </submittedName>
</protein>
<reference evidence="2 3" key="1">
    <citation type="submission" date="2024-01" db="EMBL/GenBank/DDBJ databases">
        <title>Genome assemblies of Stephania.</title>
        <authorList>
            <person name="Yang L."/>
        </authorList>
    </citation>
    <scope>NUCLEOTIDE SEQUENCE [LARGE SCALE GENOMIC DNA]</scope>
    <source>
        <strain evidence="2">JXDWG</strain>
        <tissue evidence="2">Leaf</tissue>
    </source>
</reference>
<comment type="caution">
    <text evidence="2">The sequence shown here is derived from an EMBL/GenBank/DDBJ whole genome shotgun (WGS) entry which is preliminary data.</text>
</comment>
<accession>A0AAP0JTM1</accession>
<evidence type="ECO:0000313" key="2">
    <source>
        <dbReference type="EMBL" id="KAK9140016.1"/>
    </source>
</evidence>
<feature type="region of interest" description="Disordered" evidence="1">
    <location>
        <begin position="23"/>
        <end position="157"/>
    </location>
</feature>
<dbReference type="Proteomes" id="UP001419268">
    <property type="component" value="Unassembled WGS sequence"/>
</dbReference>
<name>A0AAP0JTM1_9MAGN</name>
<feature type="compositionally biased region" description="Acidic residues" evidence="1">
    <location>
        <begin position="114"/>
        <end position="128"/>
    </location>
</feature>